<dbReference type="EMBL" id="VYQE01000001">
    <property type="protein sequence ID" value="KAA9009781.1"/>
    <property type="molecule type" value="Genomic_DNA"/>
</dbReference>
<feature type="compositionally biased region" description="Basic residues" evidence="1">
    <location>
        <begin position="1"/>
        <end position="14"/>
    </location>
</feature>
<proteinExistence type="predicted"/>
<gene>
    <name evidence="2" type="ORF">F3S47_00490</name>
</gene>
<sequence length="61" mass="7135">MKKVVNLRQVRKTRDRAEEKRRADENAVRHGRSKAQRLLETAQAEAAKRRLDSQKFEDSDG</sequence>
<dbReference type="Proteomes" id="UP000326554">
    <property type="component" value="Unassembled WGS sequence"/>
</dbReference>
<evidence type="ECO:0000313" key="2">
    <source>
        <dbReference type="EMBL" id="KAA9009781.1"/>
    </source>
</evidence>
<comment type="caution">
    <text evidence="2">The sequence shown here is derived from an EMBL/GenBank/DDBJ whole genome shotgun (WGS) entry which is preliminary data.</text>
</comment>
<keyword evidence="3" id="KW-1185">Reference proteome</keyword>
<organism evidence="2 3">
    <name type="scientific">Histidinibacterium aquaticum</name>
    <dbReference type="NCBI Taxonomy" id="2613962"/>
    <lineage>
        <taxon>Bacteria</taxon>
        <taxon>Pseudomonadati</taxon>
        <taxon>Pseudomonadota</taxon>
        <taxon>Alphaproteobacteria</taxon>
        <taxon>Rhodobacterales</taxon>
        <taxon>Paracoccaceae</taxon>
        <taxon>Histidinibacterium</taxon>
    </lineage>
</organism>
<name>A0A5J5GN66_9RHOB</name>
<feature type="compositionally biased region" description="Basic and acidic residues" evidence="1">
    <location>
        <begin position="15"/>
        <end position="28"/>
    </location>
</feature>
<dbReference type="RefSeq" id="WP_150443266.1">
    <property type="nucleotide sequence ID" value="NZ_VYQE01000001.1"/>
</dbReference>
<evidence type="ECO:0000256" key="1">
    <source>
        <dbReference type="SAM" id="MobiDB-lite"/>
    </source>
</evidence>
<accession>A0A5J5GN66</accession>
<feature type="region of interest" description="Disordered" evidence="1">
    <location>
        <begin position="1"/>
        <end position="36"/>
    </location>
</feature>
<dbReference type="Pfam" id="PF13770">
    <property type="entry name" value="DUF4169"/>
    <property type="match status" value="1"/>
</dbReference>
<dbReference type="AlphaFoldDB" id="A0A5J5GN66"/>
<reference evidence="2 3" key="1">
    <citation type="submission" date="2019-09" db="EMBL/GenBank/DDBJ databases">
        <authorList>
            <person name="Park J.-S."/>
            <person name="Choi H.-J."/>
        </authorList>
    </citation>
    <scope>NUCLEOTIDE SEQUENCE [LARGE SCALE GENOMIC DNA]</scope>
    <source>
        <strain evidence="2 3">176SS1-4</strain>
    </source>
</reference>
<dbReference type="InterPro" id="IPR025227">
    <property type="entry name" value="DUF4169"/>
</dbReference>
<evidence type="ECO:0000313" key="3">
    <source>
        <dbReference type="Proteomes" id="UP000326554"/>
    </source>
</evidence>
<protein>
    <submittedName>
        <fullName evidence="2">DUF4169 family protein</fullName>
    </submittedName>
</protein>